<dbReference type="EMBL" id="JAIWYP010000007">
    <property type="protein sequence ID" value="KAH3792346.1"/>
    <property type="molecule type" value="Genomic_DNA"/>
</dbReference>
<gene>
    <name evidence="1" type="ORF">DPMN_145840</name>
</gene>
<evidence type="ECO:0000313" key="2">
    <source>
        <dbReference type="Proteomes" id="UP000828390"/>
    </source>
</evidence>
<name>A0A9D4F6U6_DREPO</name>
<comment type="caution">
    <text evidence="1">The sequence shown here is derived from an EMBL/GenBank/DDBJ whole genome shotgun (WGS) entry which is preliminary data.</text>
</comment>
<organism evidence="1 2">
    <name type="scientific">Dreissena polymorpha</name>
    <name type="common">Zebra mussel</name>
    <name type="synonym">Mytilus polymorpha</name>
    <dbReference type="NCBI Taxonomy" id="45954"/>
    <lineage>
        <taxon>Eukaryota</taxon>
        <taxon>Metazoa</taxon>
        <taxon>Spiralia</taxon>
        <taxon>Lophotrochozoa</taxon>
        <taxon>Mollusca</taxon>
        <taxon>Bivalvia</taxon>
        <taxon>Autobranchia</taxon>
        <taxon>Heteroconchia</taxon>
        <taxon>Euheterodonta</taxon>
        <taxon>Imparidentia</taxon>
        <taxon>Neoheterodontei</taxon>
        <taxon>Myida</taxon>
        <taxon>Dreissenoidea</taxon>
        <taxon>Dreissenidae</taxon>
        <taxon>Dreissena</taxon>
    </lineage>
</organism>
<dbReference type="Gene3D" id="3.80.10.10">
    <property type="entry name" value="Ribonuclease Inhibitor"/>
    <property type="match status" value="1"/>
</dbReference>
<evidence type="ECO:0000313" key="1">
    <source>
        <dbReference type="EMBL" id="KAH3792346.1"/>
    </source>
</evidence>
<dbReference type="InterPro" id="IPR032675">
    <property type="entry name" value="LRR_dom_sf"/>
</dbReference>
<sequence>MWSSFKVADRSCILTKARSIGNDLRHSSKGNVTDDVLKEFVSTLINLLNEPACAAGNVDAKTTADKLKELLENNNTPSEEEMKDLDERIKNEVANDPGEAVLSSCAALKNLKLENYTLQPMALCNYHKLCSLNLLDCNCNGLILSACVLLEFIDIKGLFKFAQNTFHNLKNLTCLKLCTFVSDSLDVSLCHSLRELELRGSLILIPGYLGNLTSLERLVLYCTCIDLDVTLCSNLKDIEIIGSLTLLTTSMKIFTELRSLKLGCNCESLDLSCCHNLELLELDEKVTLSSNTFCELRNLKHLSVKCNCSILNLSLFPKLETLLMKSPVCVLQTSILGSEKLKQLSLESYEFDKSDNILSVLNNSDPNSNRLPPSVSDIKLTDIGCSWVWLRYLLCSLSHFKHEVKVFLHARYIQIDQSPEHVVNNTVERSNVRLTCPVDCIGLYKALEGFTLLSLNLMTIQHGELLKNANIEDLIMPITPSL</sequence>
<reference evidence="1" key="2">
    <citation type="submission" date="2020-11" db="EMBL/GenBank/DDBJ databases">
        <authorList>
            <person name="McCartney M.A."/>
            <person name="Auch B."/>
            <person name="Kono T."/>
            <person name="Mallez S."/>
            <person name="Becker A."/>
            <person name="Gohl D.M."/>
            <person name="Silverstein K.A.T."/>
            <person name="Koren S."/>
            <person name="Bechman K.B."/>
            <person name="Herman A."/>
            <person name="Abrahante J.E."/>
            <person name="Garbe J."/>
        </authorList>
    </citation>
    <scope>NUCLEOTIDE SEQUENCE</scope>
    <source>
        <strain evidence="1">Duluth1</strain>
        <tissue evidence="1">Whole animal</tissue>
    </source>
</reference>
<dbReference type="Proteomes" id="UP000828390">
    <property type="component" value="Unassembled WGS sequence"/>
</dbReference>
<proteinExistence type="predicted"/>
<dbReference type="SUPFAM" id="SSF52047">
    <property type="entry name" value="RNI-like"/>
    <property type="match status" value="1"/>
</dbReference>
<reference evidence="1" key="1">
    <citation type="journal article" date="2019" name="bioRxiv">
        <title>The Genome of the Zebra Mussel, Dreissena polymorpha: A Resource for Invasive Species Research.</title>
        <authorList>
            <person name="McCartney M.A."/>
            <person name="Auch B."/>
            <person name="Kono T."/>
            <person name="Mallez S."/>
            <person name="Zhang Y."/>
            <person name="Obille A."/>
            <person name="Becker A."/>
            <person name="Abrahante J.E."/>
            <person name="Garbe J."/>
            <person name="Badalamenti J.P."/>
            <person name="Herman A."/>
            <person name="Mangelson H."/>
            <person name="Liachko I."/>
            <person name="Sullivan S."/>
            <person name="Sone E.D."/>
            <person name="Koren S."/>
            <person name="Silverstein K.A.T."/>
            <person name="Beckman K.B."/>
            <person name="Gohl D.M."/>
        </authorList>
    </citation>
    <scope>NUCLEOTIDE SEQUENCE</scope>
    <source>
        <strain evidence="1">Duluth1</strain>
        <tissue evidence="1">Whole animal</tissue>
    </source>
</reference>
<protein>
    <submittedName>
        <fullName evidence="1">Uncharacterized protein</fullName>
    </submittedName>
</protein>
<keyword evidence="2" id="KW-1185">Reference proteome</keyword>
<accession>A0A9D4F6U6</accession>
<dbReference type="AlphaFoldDB" id="A0A9D4F6U6"/>